<name>A0A5P1FNG2_ASPOF</name>
<evidence type="ECO:0000313" key="2">
    <source>
        <dbReference type="Proteomes" id="UP000243459"/>
    </source>
</evidence>
<accession>A0A5P1FNG2</accession>
<organism evidence="1 2">
    <name type="scientific">Asparagus officinalis</name>
    <name type="common">Garden asparagus</name>
    <dbReference type="NCBI Taxonomy" id="4686"/>
    <lineage>
        <taxon>Eukaryota</taxon>
        <taxon>Viridiplantae</taxon>
        <taxon>Streptophyta</taxon>
        <taxon>Embryophyta</taxon>
        <taxon>Tracheophyta</taxon>
        <taxon>Spermatophyta</taxon>
        <taxon>Magnoliopsida</taxon>
        <taxon>Liliopsida</taxon>
        <taxon>Asparagales</taxon>
        <taxon>Asparagaceae</taxon>
        <taxon>Asparagoideae</taxon>
        <taxon>Asparagus</taxon>
    </lineage>
</organism>
<reference evidence="2" key="1">
    <citation type="journal article" date="2017" name="Nat. Commun.">
        <title>The asparagus genome sheds light on the origin and evolution of a young Y chromosome.</title>
        <authorList>
            <person name="Harkess A."/>
            <person name="Zhou J."/>
            <person name="Xu C."/>
            <person name="Bowers J.E."/>
            <person name="Van der Hulst R."/>
            <person name="Ayyampalayam S."/>
            <person name="Mercati F."/>
            <person name="Riccardi P."/>
            <person name="McKain M.R."/>
            <person name="Kakrana A."/>
            <person name="Tang H."/>
            <person name="Ray J."/>
            <person name="Groenendijk J."/>
            <person name="Arikit S."/>
            <person name="Mathioni S.M."/>
            <person name="Nakano M."/>
            <person name="Shan H."/>
            <person name="Telgmann-Rauber A."/>
            <person name="Kanno A."/>
            <person name="Yue Z."/>
            <person name="Chen H."/>
            <person name="Li W."/>
            <person name="Chen Y."/>
            <person name="Xu X."/>
            <person name="Zhang Y."/>
            <person name="Luo S."/>
            <person name="Chen H."/>
            <person name="Gao J."/>
            <person name="Mao Z."/>
            <person name="Pires J.C."/>
            <person name="Luo M."/>
            <person name="Kudrna D."/>
            <person name="Wing R.A."/>
            <person name="Meyers B.C."/>
            <person name="Yi K."/>
            <person name="Kong H."/>
            <person name="Lavrijsen P."/>
            <person name="Sunseri F."/>
            <person name="Falavigna A."/>
            <person name="Ye Y."/>
            <person name="Leebens-Mack J.H."/>
            <person name="Chen G."/>
        </authorList>
    </citation>
    <scope>NUCLEOTIDE SEQUENCE [LARGE SCALE GENOMIC DNA]</scope>
    <source>
        <strain evidence="2">cv. DH0086</strain>
    </source>
</reference>
<sequence length="150" mass="17529">MYRTQENCHKKQMGANLCTLRQPCFTKMHGEVTDEDASTEVRESTVELFLDRKLVKSEDEDVKPTLEQWMLASPGIYQDVKDESKMQQQQLCWQYAKVSPVSCESCDPRESFSMSRSSVSGKRVSFKLPEDADFIFYACDDEKEEWEWEL</sequence>
<gene>
    <name evidence="1" type="ORF">A4U43_C01F10880</name>
</gene>
<dbReference type="Gramene" id="ONK79856">
    <property type="protein sequence ID" value="ONK79856"/>
    <property type="gene ID" value="A4U43_C01F10880"/>
</dbReference>
<proteinExistence type="predicted"/>
<dbReference type="EMBL" id="CM007381">
    <property type="protein sequence ID" value="ONK79856.1"/>
    <property type="molecule type" value="Genomic_DNA"/>
</dbReference>
<protein>
    <submittedName>
        <fullName evidence="1">Uncharacterized protein</fullName>
    </submittedName>
</protein>
<dbReference type="Proteomes" id="UP000243459">
    <property type="component" value="Chromosome 1"/>
</dbReference>
<dbReference type="AlphaFoldDB" id="A0A5P1FNG2"/>
<evidence type="ECO:0000313" key="1">
    <source>
        <dbReference type="EMBL" id="ONK79856.1"/>
    </source>
</evidence>
<keyword evidence="2" id="KW-1185">Reference proteome</keyword>